<evidence type="ECO:0000313" key="3">
    <source>
        <dbReference type="Proteomes" id="UP001497516"/>
    </source>
</evidence>
<feature type="compositionally biased region" description="Basic and acidic residues" evidence="1">
    <location>
        <begin position="75"/>
        <end position="87"/>
    </location>
</feature>
<dbReference type="AlphaFoldDB" id="A0AAV2FGS1"/>
<name>A0AAV2FGS1_9ROSI</name>
<protein>
    <submittedName>
        <fullName evidence="2">Uncharacterized protein</fullName>
    </submittedName>
</protein>
<keyword evidence="3" id="KW-1185">Reference proteome</keyword>
<organism evidence="2 3">
    <name type="scientific">Linum trigynum</name>
    <dbReference type="NCBI Taxonomy" id="586398"/>
    <lineage>
        <taxon>Eukaryota</taxon>
        <taxon>Viridiplantae</taxon>
        <taxon>Streptophyta</taxon>
        <taxon>Embryophyta</taxon>
        <taxon>Tracheophyta</taxon>
        <taxon>Spermatophyta</taxon>
        <taxon>Magnoliopsida</taxon>
        <taxon>eudicotyledons</taxon>
        <taxon>Gunneridae</taxon>
        <taxon>Pentapetalae</taxon>
        <taxon>rosids</taxon>
        <taxon>fabids</taxon>
        <taxon>Malpighiales</taxon>
        <taxon>Linaceae</taxon>
        <taxon>Linum</taxon>
    </lineage>
</organism>
<reference evidence="2 3" key="1">
    <citation type="submission" date="2024-04" db="EMBL/GenBank/DDBJ databases">
        <authorList>
            <person name="Fracassetti M."/>
        </authorList>
    </citation>
    <scope>NUCLEOTIDE SEQUENCE [LARGE SCALE GENOMIC DNA]</scope>
</reference>
<gene>
    <name evidence="2" type="ORF">LTRI10_LOCUS37521</name>
</gene>
<feature type="region of interest" description="Disordered" evidence="1">
    <location>
        <begin position="75"/>
        <end position="94"/>
    </location>
</feature>
<sequence>MPSTVSLRAPSWTTYSSFFASQNLPQPAVDAEDSTPESSADVKKPTYGTVVVAKRFLLSGSKIAELREKIGCFRGRQRIEATKEPPSQKKKATN</sequence>
<dbReference type="Proteomes" id="UP001497516">
    <property type="component" value="Chromosome 6"/>
</dbReference>
<accession>A0AAV2FGS1</accession>
<proteinExistence type="predicted"/>
<dbReference type="EMBL" id="OZ034819">
    <property type="protein sequence ID" value="CAL1397202.1"/>
    <property type="molecule type" value="Genomic_DNA"/>
</dbReference>
<evidence type="ECO:0000256" key="1">
    <source>
        <dbReference type="SAM" id="MobiDB-lite"/>
    </source>
</evidence>
<evidence type="ECO:0000313" key="2">
    <source>
        <dbReference type="EMBL" id="CAL1397202.1"/>
    </source>
</evidence>